<evidence type="ECO:0000256" key="2">
    <source>
        <dbReference type="ARBA" id="ARBA00023136"/>
    </source>
</evidence>
<gene>
    <name evidence="4" type="ORF">DW888_05000</name>
</gene>
<sequence length="101" mass="11559">MKKIHVLLMLLLLVISAGCGSMNKIMKVQEGMSRQEISKIFGTPDYRRFDRGVEEWEYHRLSVIGGETKITVITFDEGRVSGMNTFVREVYTHPAPVPHIH</sequence>
<dbReference type="Proteomes" id="UP000284379">
    <property type="component" value="Unassembled WGS sequence"/>
</dbReference>
<dbReference type="AlphaFoldDB" id="A0A413VTP0"/>
<comment type="caution">
    <text evidence="4">The sequence shown here is derived from an EMBL/GenBank/DDBJ whole genome shotgun (WGS) entry which is preliminary data.</text>
</comment>
<dbReference type="InterPro" id="IPR007450">
    <property type="entry name" value="BamE_dom"/>
</dbReference>
<evidence type="ECO:0000313" key="5">
    <source>
        <dbReference type="Proteomes" id="UP000284379"/>
    </source>
</evidence>
<evidence type="ECO:0000256" key="1">
    <source>
        <dbReference type="ARBA" id="ARBA00022729"/>
    </source>
</evidence>
<keyword evidence="1" id="KW-0732">Signal</keyword>
<dbReference type="GO" id="GO:0019867">
    <property type="term" value="C:outer membrane"/>
    <property type="evidence" value="ECO:0007669"/>
    <property type="project" value="InterPro"/>
</dbReference>
<organism evidence="4 5">
    <name type="scientific">Bacteroides nordii</name>
    <dbReference type="NCBI Taxonomy" id="291645"/>
    <lineage>
        <taxon>Bacteria</taxon>
        <taxon>Pseudomonadati</taxon>
        <taxon>Bacteroidota</taxon>
        <taxon>Bacteroidia</taxon>
        <taxon>Bacteroidales</taxon>
        <taxon>Bacteroidaceae</taxon>
        <taxon>Bacteroides</taxon>
    </lineage>
</organism>
<dbReference type="EMBL" id="QSGO01000003">
    <property type="protein sequence ID" value="RHB36921.1"/>
    <property type="molecule type" value="Genomic_DNA"/>
</dbReference>
<dbReference type="PROSITE" id="PS51257">
    <property type="entry name" value="PROKAR_LIPOPROTEIN"/>
    <property type="match status" value="1"/>
</dbReference>
<accession>A0A413VTP0</accession>
<evidence type="ECO:0000259" key="3">
    <source>
        <dbReference type="Pfam" id="PF04355"/>
    </source>
</evidence>
<dbReference type="Pfam" id="PF04355">
    <property type="entry name" value="BamE"/>
    <property type="match status" value="1"/>
</dbReference>
<keyword evidence="2" id="KW-0472">Membrane</keyword>
<dbReference type="InterPro" id="IPR037873">
    <property type="entry name" value="BamE-like"/>
</dbReference>
<proteinExistence type="predicted"/>
<name>A0A413VTP0_9BACE</name>
<feature type="domain" description="Outer membrane protein assembly factor BamE" evidence="3">
    <location>
        <begin position="24"/>
        <end position="80"/>
    </location>
</feature>
<protein>
    <submittedName>
        <fullName evidence="4">Outer membrane protein assembly factor BamE</fullName>
    </submittedName>
</protein>
<dbReference type="RefSeq" id="WP_002559091.1">
    <property type="nucleotide sequence ID" value="NZ_CABJFV010000003.1"/>
</dbReference>
<reference evidence="4 5" key="1">
    <citation type="submission" date="2018-08" db="EMBL/GenBank/DDBJ databases">
        <title>A genome reference for cultivated species of the human gut microbiota.</title>
        <authorList>
            <person name="Zou Y."/>
            <person name="Xue W."/>
            <person name="Luo G."/>
        </authorList>
    </citation>
    <scope>NUCLEOTIDE SEQUENCE [LARGE SCALE GENOMIC DNA]</scope>
    <source>
        <strain evidence="4 5">AM40-30BH</strain>
    </source>
</reference>
<dbReference type="Gene3D" id="3.30.1450.10">
    <property type="match status" value="1"/>
</dbReference>
<evidence type="ECO:0000313" key="4">
    <source>
        <dbReference type="EMBL" id="RHB36921.1"/>
    </source>
</evidence>